<organism evidence="1 2">
    <name type="scientific">Cryptosporidium muris (strain RN66)</name>
    <dbReference type="NCBI Taxonomy" id="441375"/>
    <lineage>
        <taxon>Eukaryota</taxon>
        <taxon>Sar</taxon>
        <taxon>Alveolata</taxon>
        <taxon>Apicomplexa</taxon>
        <taxon>Conoidasida</taxon>
        <taxon>Coccidia</taxon>
        <taxon>Eucoccidiorida</taxon>
        <taxon>Eimeriorina</taxon>
        <taxon>Cryptosporidiidae</taxon>
        <taxon>Cryptosporidium</taxon>
    </lineage>
</organism>
<evidence type="ECO:0000313" key="2">
    <source>
        <dbReference type="Proteomes" id="UP000001460"/>
    </source>
</evidence>
<proteinExistence type="predicted"/>
<accession>B6AB68</accession>
<dbReference type="OrthoDB" id="431929at2759"/>
<sequence>MKSLQPLRCYVKGCGQLGINCNKSNSIVCSYHHSLTSSSIQNIPTRVSSFTNKHRVIKGINLPISNGKISELTRRIKIKGNSIGDTSISQSNRPSIALIIKANVQSLIIRDTPLPFCIWIDKTKTVGWNLDYIVRYLEISRLSDGSNTTHKYTFNLIQDEVNLAPIPLCCTYNTLIKSRDTLCLT</sequence>
<dbReference type="VEuPathDB" id="CryptoDB:CMU_026270"/>
<keyword evidence="2" id="KW-1185">Reference proteome</keyword>
<evidence type="ECO:0000313" key="1">
    <source>
        <dbReference type="EMBL" id="EEA05620.1"/>
    </source>
</evidence>
<dbReference type="EMBL" id="DS989727">
    <property type="protein sequence ID" value="EEA05620.1"/>
    <property type="molecule type" value="Genomic_DNA"/>
</dbReference>
<dbReference type="AlphaFoldDB" id="B6AB68"/>
<reference evidence="1" key="1">
    <citation type="submission" date="2008-06" db="EMBL/GenBank/DDBJ databases">
        <authorList>
            <person name="Lorenzi H."/>
            <person name="Inman J."/>
            <person name="Miller J."/>
            <person name="Schobel S."/>
            <person name="Amedeo P."/>
            <person name="Caler E.V."/>
            <person name="da Silva J."/>
        </authorList>
    </citation>
    <scope>NUCLEOTIDE SEQUENCE [LARGE SCALE GENOMIC DNA]</scope>
    <source>
        <strain evidence="1">RN66</strain>
    </source>
</reference>
<name>B6AB68_CRYMR</name>
<protein>
    <submittedName>
        <fullName evidence="1">Uncharacterized protein</fullName>
    </submittedName>
</protein>
<dbReference type="GeneID" id="6995245"/>
<gene>
    <name evidence="1" type="ORF">CMU_026270</name>
</gene>
<dbReference type="RefSeq" id="XP_002139969.1">
    <property type="nucleotide sequence ID" value="XM_002139933.1"/>
</dbReference>
<dbReference type="Proteomes" id="UP000001460">
    <property type="component" value="Unassembled WGS sequence"/>
</dbReference>